<accession>A0A1C4A981</accession>
<dbReference type="PANTHER" id="PTHR30615">
    <property type="entry name" value="UNCHARACTERIZED PROTEIN YJBQ-RELATED"/>
    <property type="match status" value="1"/>
</dbReference>
<keyword evidence="3" id="KW-1185">Reference proteome</keyword>
<dbReference type="AlphaFoldDB" id="A0A1C4A981"/>
<dbReference type="SUPFAM" id="SSF111038">
    <property type="entry name" value="YjbQ-like"/>
    <property type="match status" value="1"/>
</dbReference>
<dbReference type="EMBL" id="FMAQ01000002">
    <property type="protein sequence ID" value="SCB91030.1"/>
    <property type="molecule type" value="Genomic_DNA"/>
</dbReference>
<protein>
    <submittedName>
        <fullName evidence="2">Thiamin phosphate synthase YjbQ, UPF0047 family</fullName>
    </submittedName>
</protein>
<dbReference type="Pfam" id="PF01894">
    <property type="entry name" value="YjbQ"/>
    <property type="match status" value="1"/>
</dbReference>
<evidence type="ECO:0000313" key="3">
    <source>
        <dbReference type="Proteomes" id="UP000199670"/>
    </source>
</evidence>
<reference evidence="3" key="1">
    <citation type="submission" date="2016-08" db="EMBL/GenBank/DDBJ databases">
        <authorList>
            <person name="Varghese N."/>
            <person name="Submissions Spin"/>
        </authorList>
    </citation>
    <scope>NUCLEOTIDE SEQUENCE [LARGE SCALE GENOMIC DNA]</scope>
    <source>
        <strain evidence="3">R-53248</strain>
    </source>
</reference>
<dbReference type="Gene3D" id="2.60.120.460">
    <property type="entry name" value="YjbQ-like"/>
    <property type="match status" value="1"/>
</dbReference>
<dbReference type="InterPro" id="IPR035917">
    <property type="entry name" value="YjbQ-like_sf"/>
</dbReference>
<dbReference type="InterPro" id="IPR001602">
    <property type="entry name" value="UPF0047_YjbQ-like"/>
</dbReference>
<dbReference type="OrthoDB" id="9801725at2"/>
<dbReference type="Proteomes" id="UP000199670">
    <property type="component" value="Unassembled WGS sequence"/>
</dbReference>
<dbReference type="PANTHER" id="PTHR30615:SF8">
    <property type="entry name" value="UPF0047 PROTEIN C4A8.02C"/>
    <property type="match status" value="1"/>
</dbReference>
<organism evidence="2 3">
    <name type="scientific">Gilliamella bombicola</name>
    <dbReference type="NCBI Taxonomy" id="1798182"/>
    <lineage>
        <taxon>Bacteria</taxon>
        <taxon>Pseudomonadati</taxon>
        <taxon>Pseudomonadota</taxon>
        <taxon>Gammaproteobacteria</taxon>
        <taxon>Orbales</taxon>
        <taxon>Orbaceae</taxon>
        <taxon>Gilliamella</taxon>
    </lineage>
</organism>
<comment type="similarity">
    <text evidence="1">Belongs to the UPF0047 family.</text>
</comment>
<evidence type="ECO:0000256" key="1">
    <source>
        <dbReference type="ARBA" id="ARBA00005534"/>
    </source>
</evidence>
<dbReference type="RefSeq" id="WP_091347102.1">
    <property type="nucleotide sequence ID" value="NZ_FMAQ01000002.1"/>
</dbReference>
<gene>
    <name evidence="2" type="ORF">GA0061081_102297</name>
</gene>
<name>A0A1C4A981_9GAMM</name>
<proteinExistence type="inferred from homology"/>
<dbReference type="STRING" id="1798182.GA0061081_102297"/>
<sequence length="171" mass="19642">MNIYHHAIKIETVSGRHSYHDITNELNQFIAQSNIQNGQLTIATTHTTCSLFFDECMHDTNFFGDEYLHVDINNVLEQIVPKMTSENQYNSPGPKHIEFGLSLNDPNYPAKKWVMLNTDAHIKSSLFGSFSLVLIIKNGKPLMGELGRIYFVDWDSLRERTRNVNFMLMGC</sequence>
<evidence type="ECO:0000313" key="2">
    <source>
        <dbReference type="EMBL" id="SCB91030.1"/>
    </source>
</evidence>